<keyword evidence="4 8" id="KW-0812">Transmembrane</keyword>
<evidence type="ECO:0000256" key="4">
    <source>
        <dbReference type="ARBA" id="ARBA00022692"/>
    </source>
</evidence>
<sequence>MQIAYRGYVKYNVLRMTGSTQAESYPPELIADRQGREPSGSNAANGTQKYGWLPYAIIAALLVAIYYHIAAKLVYDWYTIPDYSHGFLVPLFAGYLIWDKRAKLSTIPVEPTWRGFSLIVLGIILLILGVYGVELFTTRMSFLFLMAGLIWTFFGSRMLRELRFPLLVLILAIPIPAIIFNHITFPLQLMASHIASNILPMLGVPVLQEGNVIQLPVMKLEVAEACSGIRSLMSLFALAVFYGYFLERTTSRRTILALASIPIAVAANVVRIVGTGLCVQYWDPDKALGFFHEFSGWVMFVISLCCLYLVHRTMQLIRPTTGKKA</sequence>
<dbReference type="GO" id="GO:0008233">
    <property type="term" value="F:peptidase activity"/>
    <property type="evidence" value="ECO:0007669"/>
    <property type="project" value="UniProtKB-KW"/>
</dbReference>
<dbReference type="GO" id="GO:0005886">
    <property type="term" value="C:plasma membrane"/>
    <property type="evidence" value="ECO:0007669"/>
    <property type="project" value="UniProtKB-SubCell"/>
</dbReference>
<dbReference type="EMBL" id="BMGT01000001">
    <property type="protein sequence ID" value="GGG70001.1"/>
    <property type="molecule type" value="Genomic_DNA"/>
</dbReference>
<evidence type="ECO:0000256" key="6">
    <source>
        <dbReference type="ARBA" id="ARBA00022989"/>
    </source>
</evidence>
<keyword evidence="2" id="KW-1003">Cell membrane</keyword>
<evidence type="ECO:0000313" key="9">
    <source>
        <dbReference type="EMBL" id="GGG70001.1"/>
    </source>
</evidence>
<dbReference type="Proteomes" id="UP000647241">
    <property type="component" value="Unassembled WGS sequence"/>
</dbReference>
<keyword evidence="6 8" id="KW-1133">Transmembrane helix</keyword>
<feature type="transmembrane region" description="Helical" evidence="8">
    <location>
        <begin position="294"/>
        <end position="310"/>
    </location>
</feature>
<keyword evidence="10" id="KW-1185">Reference proteome</keyword>
<evidence type="ECO:0008006" key="11">
    <source>
        <dbReference type="Google" id="ProtNLM"/>
    </source>
</evidence>
<dbReference type="GO" id="GO:0006508">
    <property type="term" value="P:proteolysis"/>
    <property type="evidence" value="ECO:0007669"/>
    <property type="project" value="UniProtKB-KW"/>
</dbReference>
<evidence type="ECO:0000256" key="7">
    <source>
        <dbReference type="ARBA" id="ARBA00023136"/>
    </source>
</evidence>
<comment type="caution">
    <text evidence="9">The sequence shown here is derived from an EMBL/GenBank/DDBJ whole genome shotgun (WGS) entry which is preliminary data.</text>
</comment>
<feature type="transmembrane region" description="Helical" evidence="8">
    <location>
        <begin position="52"/>
        <end position="71"/>
    </location>
</feature>
<feature type="transmembrane region" description="Helical" evidence="8">
    <location>
        <begin position="166"/>
        <end position="185"/>
    </location>
</feature>
<evidence type="ECO:0000256" key="3">
    <source>
        <dbReference type="ARBA" id="ARBA00022670"/>
    </source>
</evidence>
<dbReference type="NCBIfam" id="TIGR04178">
    <property type="entry name" value="exo_archaeo"/>
    <property type="match status" value="1"/>
</dbReference>
<proteinExistence type="predicted"/>
<protein>
    <recommendedName>
        <fullName evidence="11">Exosortase</fullName>
    </recommendedName>
</protein>
<feature type="transmembrane region" description="Helical" evidence="8">
    <location>
        <begin position="258"/>
        <end position="282"/>
    </location>
</feature>
<reference evidence="9" key="2">
    <citation type="submission" date="2020-09" db="EMBL/GenBank/DDBJ databases">
        <authorList>
            <person name="Sun Q."/>
            <person name="Zhou Y."/>
        </authorList>
    </citation>
    <scope>NUCLEOTIDE SEQUENCE</scope>
    <source>
        <strain evidence="9">CGMCC 1.12997</strain>
    </source>
</reference>
<dbReference type="InterPro" id="IPR013426">
    <property type="entry name" value="EpsH-like"/>
</dbReference>
<dbReference type="NCBIfam" id="TIGR02602">
    <property type="entry name" value="8TM_EpsH"/>
    <property type="match status" value="1"/>
</dbReference>
<evidence type="ECO:0000256" key="2">
    <source>
        <dbReference type="ARBA" id="ARBA00022475"/>
    </source>
</evidence>
<accession>A0A917M157</accession>
<dbReference type="InterPro" id="IPR017540">
    <property type="entry name" value="Exosortase-1"/>
</dbReference>
<dbReference type="InterPro" id="IPR026392">
    <property type="entry name" value="Exo/Archaeosortase_dom"/>
</dbReference>
<feature type="transmembrane region" description="Helical" evidence="8">
    <location>
        <begin position="111"/>
        <end position="130"/>
    </location>
</feature>
<evidence type="ECO:0000256" key="1">
    <source>
        <dbReference type="ARBA" id="ARBA00004651"/>
    </source>
</evidence>
<gene>
    <name evidence="9" type="ORF">GCM10011585_10140</name>
</gene>
<dbReference type="AlphaFoldDB" id="A0A917M157"/>
<keyword evidence="7 8" id="KW-0472">Membrane</keyword>
<organism evidence="9 10">
    <name type="scientific">Edaphobacter dinghuensis</name>
    <dbReference type="NCBI Taxonomy" id="1560005"/>
    <lineage>
        <taxon>Bacteria</taxon>
        <taxon>Pseudomonadati</taxon>
        <taxon>Acidobacteriota</taxon>
        <taxon>Terriglobia</taxon>
        <taxon>Terriglobales</taxon>
        <taxon>Acidobacteriaceae</taxon>
        <taxon>Edaphobacter</taxon>
    </lineage>
</organism>
<name>A0A917M157_9BACT</name>
<feature type="transmembrane region" description="Helical" evidence="8">
    <location>
        <begin position="83"/>
        <end position="99"/>
    </location>
</feature>
<evidence type="ECO:0000256" key="8">
    <source>
        <dbReference type="SAM" id="Phobius"/>
    </source>
</evidence>
<dbReference type="InterPro" id="IPR019127">
    <property type="entry name" value="Exosortase"/>
</dbReference>
<evidence type="ECO:0000313" key="10">
    <source>
        <dbReference type="Proteomes" id="UP000647241"/>
    </source>
</evidence>
<keyword evidence="3" id="KW-0645">Protease</keyword>
<dbReference type="NCBIfam" id="TIGR03109">
    <property type="entry name" value="exosort_XrtA"/>
    <property type="match status" value="1"/>
</dbReference>
<feature type="transmembrane region" description="Helical" evidence="8">
    <location>
        <begin position="228"/>
        <end position="246"/>
    </location>
</feature>
<reference evidence="9" key="1">
    <citation type="journal article" date="2014" name="Int. J. Syst. Evol. Microbiol.">
        <title>Complete genome sequence of Corynebacterium casei LMG S-19264T (=DSM 44701T), isolated from a smear-ripened cheese.</title>
        <authorList>
            <consortium name="US DOE Joint Genome Institute (JGI-PGF)"/>
            <person name="Walter F."/>
            <person name="Albersmeier A."/>
            <person name="Kalinowski J."/>
            <person name="Ruckert C."/>
        </authorList>
    </citation>
    <scope>NUCLEOTIDE SEQUENCE</scope>
    <source>
        <strain evidence="9">CGMCC 1.12997</strain>
    </source>
</reference>
<keyword evidence="5" id="KW-0378">Hydrolase</keyword>
<comment type="subcellular location">
    <subcellularLocation>
        <location evidence="1">Cell membrane</location>
        <topology evidence="1">Multi-pass membrane protein</topology>
    </subcellularLocation>
</comment>
<feature type="transmembrane region" description="Helical" evidence="8">
    <location>
        <begin position="136"/>
        <end position="154"/>
    </location>
</feature>
<evidence type="ECO:0000256" key="5">
    <source>
        <dbReference type="ARBA" id="ARBA00022801"/>
    </source>
</evidence>
<dbReference type="Pfam" id="PF09721">
    <property type="entry name" value="Exosortase_EpsH"/>
    <property type="match status" value="1"/>
</dbReference>